<reference evidence="3" key="1">
    <citation type="journal article" date="2016" name="Nat. Commun.">
        <title>The Gonium pectorale genome demonstrates co-option of cell cycle regulation during the evolution of multicellularity.</title>
        <authorList>
            <person name="Hanschen E.R."/>
            <person name="Marriage T.N."/>
            <person name="Ferris P.J."/>
            <person name="Hamaji T."/>
            <person name="Toyoda A."/>
            <person name="Fujiyama A."/>
            <person name="Neme R."/>
            <person name="Noguchi H."/>
            <person name="Minakuchi Y."/>
            <person name="Suzuki M."/>
            <person name="Kawai-Toyooka H."/>
            <person name="Smith D.R."/>
            <person name="Sparks H."/>
            <person name="Anderson J."/>
            <person name="Bakaric R."/>
            <person name="Luria V."/>
            <person name="Karger A."/>
            <person name="Kirschner M.W."/>
            <person name="Durand P.M."/>
            <person name="Michod R.E."/>
            <person name="Nozaki H."/>
            <person name="Olson B.J."/>
        </authorList>
    </citation>
    <scope>NUCLEOTIDE SEQUENCE [LARGE SCALE GENOMIC DNA]</scope>
    <source>
        <strain evidence="3">NIES-2863</strain>
    </source>
</reference>
<organism evidence="2 3">
    <name type="scientific">Gonium pectorale</name>
    <name type="common">Green alga</name>
    <dbReference type="NCBI Taxonomy" id="33097"/>
    <lineage>
        <taxon>Eukaryota</taxon>
        <taxon>Viridiplantae</taxon>
        <taxon>Chlorophyta</taxon>
        <taxon>core chlorophytes</taxon>
        <taxon>Chlorophyceae</taxon>
        <taxon>CS clade</taxon>
        <taxon>Chlamydomonadales</taxon>
        <taxon>Volvocaceae</taxon>
        <taxon>Gonium</taxon>
    </lineage>
</organism>
<feature type="region of interest" description="Disordered" evidence="1">
    <location>
        <begin position="117"/>
        <end position="136"/>
    </location>
</feature>
<dbReference type="Proteomes" id="UP000075714">
    <property type="component" value="Unassembled WGS sequence"/>
</dbReference>
<proteinExistence type="predicted"/>
<evidence type="ECO:0000313" key="2">
    <source>
        <dbReference type="EMBL" id="KXZ51153.1"/>
    </source>
</evidence>
<keyword evidence="3" id="KW-1185">Reference proteome</keyword>
<dbReference type="OrthoDB" id="1621991at2759"/>
<sequence length="257" mass="27183">MALQSLFRRQCSRPVFGSKPAVRSASAVVARSHHGRRELLQLGIALPFLASRPAFADVAEAPEAPAVEAPAAAAAPAAVAPAPASPVAGKGPEPFLEVEFQLVPPSSFNFVDTQPLYDPNRRGPAPEPSPVKARFDSQDGSTVLSVVVTDISVFGGLEETAKLLLPRGSKVLAASELQVVLPPKQTALGPVELPPKRYYRYEFTTNNGLHVVMTVAAQKGKVYVCGGSTAAGLWEQYGAALRAATESFRLRSEGMLL</sequence>
<gene>
    <name evidence="2" type="ORF">GPECTOR_13g640</name>
</gene>
<name>A0A150GMT3_GONPE</name>
<protein>
    <submittedName>
        <fullName evidence="2">Uncharacterized protein</fullName>
    </submittedName>
</protein>
<dbReference type="PANTHER" id="PTHR37764">
    <property type="entry name" value="KETOSE/ALDOSE ISOMERASE, PUTATIVE (MOG1/PSBP/DUF1795-LIKE PHOTOSYSTEM II REACTION CENTER PSBP FAMILY PROTEIN)-RELATED"/>
    <property type="match status" value="1"/>
</dbReference>
<dbReference type="Gene3D" id="3.40.1000.10">
    <property type="entry name" value="Mog1/PsbP, alpha/beta/alpha sandwich"/>
    <property type="match status" value="1"/>
</dbReference>
<accession>A0A150GMT3</accession>
<evidence type="ECO:0000256" key="1">
    <source>
        <dbReference type="SAM" id="MobiDB-lite"/>
    </source>
</evidence>
<dbReference type="SUPFAM" id="SSF55724">
    <property type="entry name" value="Mog1p/PsbP-like"/>
    <property type="match status" value="1"/>
</dbReference>
<comment type="caution">
    <text evidence="2">The sequence shown here is derived from an EMBL/GenBank/DDBJ whole genome shotgun (WGS) entry which is preliminary data.</text>
</comment>
<evidence type="ECO:0000313" key="3">
    <source>
        <dbReference type="Proteomes" id="UP000075714"/>
    </source>
</evidence>
<dbReference type="STRING" id="33097.A0A150GMT3"/>
<dbReference type="AlphaFoldDB" id="A0A150GMT3"/>
<dbReference type="PANTHER" id="PTHR37764:SF1">
    <property type="entry name" value="KETOSE_ALDOSE ISOMERASE, PUTATIVE (MOG1_PSBP_DUF1795-LIKE PHOTOSYSTEM II REACTION CENTER PSBP FAMILY PROTEIN)-RELATED"/>
    <property type="match status" value="1"/>
</dbReference>
<dbReference type="EMBL" id="LSYV01000014">
    <property type="protein sequence ID" value="KXZ51153.1"/>
    <property type="molecule type" value="Genomic_DNA"/>
</dbReference>
<dbReference type="GO" id="GO:0009507">
    <property type="term" value="C:chloroplast"/>
    <property type="evidence" value="ECO:0007669"/>
    <property type="project" value="TreeGrafter"/>
</dbReference>
<dbReference type="InterPro" id="IPR016123">
    <property type="entry name" value="Mog1/PsbP_a/b/a-sand"/>
</dbReference>